<feature type="region of interest" description="Disordered" evidence="1">
    <location>
        <begin position="215"/>
        <end position="248"/>
    </location>
</feature>
<organism evidence="2 3">
    <name type="scientific">Etheostoma spectabile</name>
    <name type="common">orangethroat darter</name>
    <dbReference type="NCBI Taxonomy" id="54343"/>
    <lineage>
        <taxon>Eukaryota</taxon>
        <taxon>Metazoa</taxon>
        <taxon>Chordata</taxon>
        <taxon>Craniata</taxon>
        <taxon>Vertebrata</taxon>
        <taxon>Euteleostomi</taxon>
        <taxon>Actinopterygii</taxon>
        <taxon>Neopterygii</taxon>
        <taxon>Teleostei</taxon>
        <taxon>Neoteleostei</taxon>
        <taxon>Acanthomorphata</taxon>
        <taxon>Eupercaria</taxon>
        <taxon>Perciformes</taxon>
        <taxon>Percoidei</taxon>
        <taxon>Percidae</taxon>
        <taxon>Etheostomatinae</taxon>
        <taxon>Etheostoma</taxon>
    </lineage>
</organism>
<comment type="caution">
    <text evidence="2">The sequence shown here is derived from an EMBL/GenBank/DDBJ whole genome shotgun (WGS) entry which is preliminary data.</text>
</comment>
<proteinExistence type="predicted"/>
<feature type="compositionally biased region" description="Polar residues" evidence="1">
    <location>
        <begin position="215"/>
        <end position="226"/>
    </location>
</feature>
<sequence length="283" mass="32730">MARPTRKATNWSFQGKKEVLILCDSNINRISPYTNPKMQLDSYPGAKLYHFIEHQVNPAIKNLIRNNKQTLRSYQPPPKAPDNLSDDERRALSQIRQNPNIIIKPADKGSKIIVMDRSQYLTEANRQLSNTVHYQPIPSGIQLQTQAQLRDIIQSLYNKKFITAKQRDHLFGPNQPRPRYFYLLPKIHKEPHTWTIPYTGLRPTTLHYDSFNHNPTCLSPNPNQGVYPNPNPKPTPKPNPNPNPNPLPENLLYFPIDYGIRKSWQNTDTIRKGSLTFRLLLQG</sequence>
<reference evidence="2 3" key="1">
    <citation type="submission" date="2019-08" db="EMBL/GenBank/DDBJ databases">
        <title>A chromosome-level genome assembly, high-density linkage maps, and genome scans reveal the genomic architecture of hybrid incompatibilities underlying speciation via character displacement in darters (Percidae: Etheostominae).</title>
        <authorList>
            <person name="Moran R.L."/>
            <person name="Catchen J.M."/>
            <person name="Fuller R.C."/>
        </authorList>
    </citation>
    <scope>NUCLEOTIDE SEQUENCE [LARGE SCALE GENOMIC DNA]</scope>
    <source>
        <strain evidence="2">EspeVRDwgs_2016</strain>
        <tissue evidence="2">Muscle</tissue>
    </source>
</reference>
<gene>
    <name evidence="2" type="ORF">FQN60_005203</name>
</gene>
<dbReference type="AlphaFoldDB" id="A0A5J5DMG5"/>
<dbReference type="Proteomes" id="UP000327493">
    <property type="component" value="Chromosome 3"/>
</dbReference>
<accession>A0A5J5DMG5</accession>
<protein>
    <recommendedName>
        <fullName evidence="4">Reverse transcriptase domain-containing protein</fullName>
    </recommendedName>
</protein>
<keyword evidence="3" id="KW-1185">Reference proteome</keyword>
<evidence type="ECO:0000256" key="1">
    <source>
        <dbReference type="SAM" id="MobiDB-lite"/>
    </source>
</evidence>
<evidence type="ECO:0008006" key="4">
    <source>
        <dbReference type="Google" id="ProtNLM"/>
    </source>
</evidence>
<dbReference type="EMBL" id="VOFY01000003">
    <property type="protein sequence ID" value="KAA8594369.1"/>
    <property type="molecule type" value="Genomic_DNA"/>
</dbReference>
<evidence type="ECO:0000313" key="2">
    <source>
        <dbReference type="EMBL" id="KAA8594369.1"/>
    </source>
</evidence>
<name>A0A5J5DMG5_9PERO</name>
<evidence type="ECO:0000313" key="3">
    <source>
        <dbReference type="Proteomes" id="UP000327493"/>
    </source>
</evidence>
<feature type="compositionally biased region" description="Pro residues" evidence="1">
    <location>
        <begin position="229"/>
        <end position="247"/>
    </location>
</feature>